<feature type="transmembrane region" description="Helical" evidence="1">
    <location>
        <begin position="200"/>
        <end position="222"/>
    </location>
</feature>
<feature type="transmembrane region" description="Helical" evidence="1">
    <location>
        <begin position="323"/>
        <end position="343"/>
    </location>
</feature>
<dbReference type="RefSeq" id="WP_188603445.1">
    <property type="nucleotide sequence ID" value="NZ_AP026830.1"/>
</dbReference>
<feature type="domain" description="Major facilitator superfamily (MFS) profile" evidence="2">
    <location>
        <begin position="9"/>
        <end position="375"/>
    </location>
</feature>
<reference evidence="6" key="3">
    <citation type="submission" date="2022-09" db="EMBL/GenBank/DDBJ databases">
        <title>Complete genome sequence of Vulcanisaeta souniana.</title>
        <authorList>
            <person name="Kato S."/>
            <person name="Itoh T."/>
            <person name="Ohkuma M."/>
        </authorList>
    </citation>
    <scope>NUCLEOTIDE SEQUENCE [LARGE SCALE GENOMIC DNA]</scope>
    <source>
        <strain evidence="6">JCM 11219</strain>
    </source>
</reference>
<evidence type="ECO:0000256" key="1">
    <source>
        <dbReference type="SAM" id="Phobius"/>
    </source>
</evidence>
<dbReference type="Gene3D" id="1.20.1250.20">
    <property type="entry name" value="MFS general substrate transporter like domains"/>
    <property type="match status" value="2"/>
</dbReference>
<keyword evidence="1" id="KW-0812">Transmembrane</keyword>
<evidence type="ECO:0000259" key="2">
    <source>
        <dbReference type="PROSITE" id="PS50850"/>
    </source>
</evidence>
<dbReference type="Proteomes" id="UP000657075">
    <property type="component" value="Unassembled WGS sequence"/>
</dbReference>
<dbReference type="InterPro" id="IPR036259">
    <property type="entry name" value="MFS_trans_sf"/>
</dbReference>
<dbReference type="EMBL" id="AP026830">
    <property type="protein sequence ID" value="BDR90960.1"/>
    <property type="molecule type" value="Genomic_DNA"/>
</dbReference>
<protein>
    <submittedName>
        <fullName evidence="4">MFS transporter</fullName>
    </submittedName>
</protein>
<feature type="transmembrane region" description="Helical" evidence="1">
    <location>
        <begin position="7"/>
        <end position="27"/>
    </location>
</feature>
<keyword evidence="6" id="KW-1185">Reference proteome</keyword>
<reference evidence="4" key="1">
    <citation type="journal article" date="2014" name="Int. J. Syst. Evol. Microbiol.">
        <title>Complete genome sequence of Corynebacterium casei LMG S-19264T (=DSM 44701T), isolated from a smear-ripened cheese.</title>
        <authorList>
            <consortium name="US DOE Joint Genome Institute (JGI-PGF)"/>
            <person name="Walter F."/>
            <person name="Albersmeier A."/>
            <person name="Kalinowski J."/>
            <person name="Ruckert C."/>
        </authorList>
    </citation>
    <scope>NUCLEOTIDE SEQUENCE</scope>
    <source>
        <strain evidence="4">JCM 11219</strain>
    </source>
</reference>
<feature type="transmembrane region" description="Helical" evidence="1">
    <location>
        <begin position="283"/>
        <end position="302"/>
    </location>
</feature>
<dbReference type="OrthoDB" id="29061at2157"/>
<organism evidence="4 5">
    <name type="scientific">Vulcanisaeta souniana JCM 11219</name>
    <dbReference type="NCBI Taxonomy" id="1293586"/>
    <lineage>
        <taxon>Archaea</taxon>
        <taxon>Thermoproteota</taxon>
        <taxon>Thermoprotei</taxon>
        <taxon>Thermoproteales</taxon>
        <taxon>Thermoproteaceae</taxon>
        <taxon>Vulcanisaeta</taxon>
    </lineage>
</organism>
<dbReference type="GeneID" id="76205603"/>
<keyword evidence="1" id="KW-1133">Transmembrane helix</keyword>
<dbReference type="EMBL" id="BMNM01000006">
    <property type="protein sequence ID" value="GGI79635.1"/>
    <property type="molecule type" value="Genomic_DNA"/>
</dbReference>
<dbReference type="InterPro" id="IPR011701">
    <property type="entry name" value="MFS"/>
</dbReference>
<accession>A0A830EIE8</accession>
<dbReference type="Proteomes" id="UP001060771">
    <property type="component" value="Chromosome"/>
</dbReference>
<feature type="transmembrane region" description="Helical" evidence="1">
    <location>
        <begin position="349"/>
        <end position="371"/>
    </location>
</feature>
<reference evidence="3" key="4">
    <citation type="journal article" date="2023" name="Microbiol. Resour. Announc.">
        <title>Complete Genome Sequence of Vulcanisaeta souniana Strain IC-059, a Hyperthermophilic Archaeon Isolated from Hot Spring Water in Japan.</title>
        <authorList>
            <person name="Kato S."/>
            <person name="Itoh T."/>
            <person name="Wu L."/>
            <person name="Ma J."/>
            <person name="Ohkuma M."/>
        </authorList>
    </citation>
    <scope>NUCLEOTIDE SEQUENCE</scope>
    <source>
        <strain evidence="3">JCM 11219</strain>
    </source>
</reference>
<feature type="transmembrane region" description="Helical" evidence="1">
    <location>
        <begin position="74"/>
        <end position="92"/>
    </location>
</feature>
<dbReference type="SUPFAM" id="SSF103473">
    <property type="entry name" value="MFS general substrate transporter"/>
    <property type="match status" value="1"/>
</dbReference>
<sequence>MKVSGGITIVLAASLAFFSVVLVRYSIPALLPYMVGKNGISTVMGGLIITVLWVGYTVFQVIGGLIVDRYGYNVVLYVLILIAALNATYPLIINQYYLLLVVQFIMGSLLAITYVSLISMVLLNYGRGGLGAGIYQSMFFLASSISIILSPLLFSINRFTPFLLFSAIVASSLVPLTRVNNKVGGSIVIGPENLGVLGMGFIRLSSGFSYLGFLGWSTYYVVHVLGISPTLSGFYAFLSSIMGSLGAVIGGLTGDKAGYAIPSILSSLSLSIIVIVIPELTAFYLVAFLMLLLGFFYGFYAAPSIAISKYTRNVGATSGFLNFMSQLGGSISPYVIGFLLQYYDFAKTLLMVGITSISLIIIGSILLLYGYNHLTR</sequence>
<feature type="transmembrane region" description="Helical" evidence="1">
    <location>
        <begin position="162"/>
        <end position="179"/>
    </location>
</feature>
<dbReference type="PROSITE" id="PS50850">
    <property type="entry name" value="MFS"/>
    <property type="match status" value="1"/>
</dbReference>
<evidence type="ECO:0000313" key="3">
    <source>
        <dbReference type="EMBL" id="BDR90960.1"/>
    </source>
</evidence>
<feature type="transmembrane region" description="Helical" evidence="1">
    <location>
        <begin position="259"/>
        <end position="277"/>
    </location>
</feature>
<feature type="transmembrane region" description="Helical" evidence="1">
    <location>
        <begin position="47"/>
        <end position="67"/>
    </location>
</feature>
<evidence type="ECO:0000313" key="4">
    <source>
        <dbReference type="EMBL" id="GGI79635.1"/>
    </source>
</evidence>
<dbReference type="InterPro" id="IPR020846">
    <property type="entry name" value="MFS_dom"/>
</dbReference>
<feature type="transmembrane region" description="Helical" evidence="1">
    <location>
        <begin position="98"/>
        <end position="125"/>
    </location>
</feature>
<evidence type="ECO:0000313" key="5">
    <source>
        <dbReference type="Proteomes" id="UP000657075"/>
    </source>
</evidence>
<feature type="transmembrane region" description="Helical" evidence="1">
    <location>
        <begin position="234"/>
        <end position="252"/>
    </location>
</feature>
<evidence type="ECO:0000313" key="6">
    <source>
        <dbReference type="Proteomes" id="UP001060771"/>
    </source>
</evidence>
<keyword evidence="1" id="KW-0472">Membrane</keyword>
<name>A0A830EIE8_9CREN</name>
<dbReference type="Pfam" id="PF07690">
    <property type="entry name" value="MFS_1"/>
    <property type="match status" value="1"/>
</dbReference>
<feature type="transmembrane region" description="Helical" evidence="1">
    <location>
        <begin position="137"/>
        <end position="156"/>
    </location>
</feature>
<dbReference type="GO" id="GO:0022857">
    <property type="term" value="F:transmembrane transporter activity"/>
    <property type="evidence" value="ECO:0007669"/>
    <property type="project" value="InterPro"/>
</dbReference>
<dbReference type="AlphaFoldDB" id="A0A830EIE8"/>
<proteinExistence type="predicted"/>
<gene>
    <name evidence="4" type="ORF">GCM10007112_15690</name>
    <name evidence="3" type="ORF">Vsou_00530</name>
</gene>
<reference evidence="4" key="2">
    <citation type="submission" date="2020-09" db="EMBL/GenBank/DDBJ databases">
        <authorList>
            <person name="Sun Q."/>
            <person name="Ohkuma M."/>
        </authorList>
    </citation>
    <scope>NUCLEOTIDE SEQUENCE</scope>
    <source>
        <strain evidence="4">JCM 11219</strain>
    </source>
</reference>